<protein>
    <submittedName>
        <fullName evidence="2">Uncharacterized protein</fullName>
    </submittedName>
</protein>
<evidence type="ECO:0000313" key="2">
    <source>
        <dbReference type="EMBL" id="PWA71270.1"/>
    </source>
</evidence>
<dbReference type="AlphaFoldDB" id="A0A2U1NCT1"/>
<sequence>MQSYNHTDWCIYVSVFVVFVRCSAHTDNSDGSLVLVGGDPGAGKSTMLPVLQRFLDLHMETGKIATIIAENGKKLANQIRCLMSQAKRVLSKLETEQIVWILSLINCSCIQVLTLRMHTRINFWQSMARIRLIIQQAICNFSY</sequence>
<dbReference type="Proteomes" id="UP000245207">
    <property type="component" value="Unassembled WGS sequence"/>
</dbReference>
<reference evidence="2 3" key="1">
    <citation type="journal article" date="2018" name="Mol. Plant">
        <title>The genome of Artemisia annua provides insight into the evolution of Asteraceae family and artemisinin biosynthesis.</title>
        <authorList>
            <person name="Shen Q."/>
            <person name="Zhang L."/>
            <person name="Liao Z."/>
            <person name="Wang S."/>
            <person name="Yan T."/>
            <person name="Shi P."/>
            <person name="Liu M."/>
            <person name="Fu X."/>
            <person name="Pan Q."/>
            <person name="Wang Y."/>
            <person name="Lv Z."/>
            <person name="Lu X."/>
            <person name="Zhang F."/>
            <person name="Jiang W."/>
            <person name="Ma Y."/>
            <person name="Chen M."/>
            <person name="Hao X."/>
            <person name="Li L."/>
            <person name="Tang Y."/>
            <person name="Lv G."/>
            <person name="Zhou Y."/>
            <person name="Sun X."/>
            <person name="Brodelius P.E."/>
            <person name="Rose J.K.C."/>
            <person name="Tang K."/>
        </authorList>
    </citation>
    <scope>NUCLEOTIDE SEQUENCE [LARGE SCALE GENOMIC DNA]</scope>
    <source>
        <strain evidence="3">cv. Huhao1</strain>
        <tissue evidence="2">Leaf</tissue>
    </source>
</reference>
<keyword evidence="3" id="KW-1185">Reference proteome</keyword>
<keyword evidence="1" id="KW-0732">Signal</keyword>
<dbReference type="OrthoDB" id="41505at2759"/>
<dbReference type="SUPFAM" id="SSF52540">
    <property type="entry name" value="P-loop containing nucleoside triphosphate hydrolases"/>
    <property type="match status" value="1"/>
</dbReference>
<dbReference type="InterPro" id="IPR027417">
    <property type="entry name" value="P-loop_NTPase"/>
</dbReference>
<gene>
    <name evidence="2" type="ORF">CTI12_AA274970</name>
</gene>
<feature type="chain" id="PRO_5015526498" evidence="1">
    <location>
        <begin position="25"/>
        <end position="143"/>
    </location>
</feature>
<dbReference type="EMBL" id="PKPP01003107">
    <property type="protein sequence ID" value="PWA71270.1"/>
    <property type="molecule type" value="Genomic_DNA"/>
</dbReference>
<feature type="signal peptide" evidence="1">
    <location>
        <begin position="1"/>
        <end position="24"/>
    </location>
</feature>
<evidence type="ECO:0000313" key="3">
    <source>
        <dbReference type="Proteomes" id="UP000245207"/>
    </source>
</evidence>
<comment type="caution">
    <text evidence="2">The sequence shown here is derived from an EMBL/GenBank/DDBJ whole genome shotgun (WGS) entry which is preliminary data.</text>
</comment>
<name>A0A2U1NCT1_ARTAN</name>
<proteinExistence type="predicted"/>
<organism evidence="2 3">
    <name type="scientific">Artemisia annua</name>
    <name type="common">Sweet wormwood</name>
    <dbReference type="NCBI Taxonomy" id="35608"/>
    <lineage>
        <taxon>Eukaryota</taxon>
        <taxon>Viridiplantae</taxon>
        <taxon>Streptophyta</taxon>
        <taxon>Embryophyta</taxon>
        <taxon>Tracheophyta</taxon>
        <taxon>Spermatophyta</taxon>
        <taxon>Magnoliopsida</taxon>
        <taxon>eudicotyledons</taxon>
        <taxon>Gunneridae</taxon>
        <taxon>Pentapetalae</taxon>
        <taxon>asterids</taxon>
        <taxon>campanulids</taxon>
        <taxon>Asterales</taxon>
        <taxon>Asteraceae</taxon>
        <taxon>Asteroideae</taxon>
        <taxon>Anthemideae</taxon>
        <taxon>Artemisiinae</taxon>
        <taxon>Artemisia</taxon>
    </lineage>
</organism>
<evidence type="ECO:0000256" key="1">
    <source>
        <dbReference type="SAM" id="SignalP"/>
    </source>
</evidence>
<accession>A0A2U1NCT1</accession>